<dbReference type="AlphaFoldDB" id="L0GF60"/>
<dbReference type="InterPro" id="IPR025295">
    <property type="entry name" value="eCIS_core_dom"/>
</dbReference>
<dbReference type="HOGENOM" id="CLU_089942_0_0_6"/>
<organism evidence="3 4">
    <name type="scientific">Stutzerimonas stutzeri RCH2</name>
    <dbReference type="NCBI Taxonomy" id="644801"/>
    <lineage>
        <taxon>Bacteria</taxon>
        <taxon>Pseudomonadati</taxon>
        <taxon>Pseudomonadota</taxon>
        <taxon>Gammaproteobacteria</taxon>
        <taxon>Pseudomonadales</taxon>
        <taxon>Pseudomonadaceae</taxon>
        <taxon>Stutzerimonas</taxon>
    </lineage>
</organism>
<gene>
    <name evidence="3" type="ORF">Psest_0038</name>
</gene>
<dbReference type="eggNOG" id="ENOG50332E8">
    <property type="taxonomic scope" value="Bacteria"/>
</dbReference>
<name>L0GF60_STUST</name>
<keyword evidence="1" id="KW-0732">Signal</keyword>
<dbReference type="Proteomes" id="UP000010820">
    <property type="component" value="Chromosome"/>
</dbReference>
<sequence length="206" mass="22631">MSFTPLLRRLTLLLACLAWAGAPALAQIACPPGQQPICLAGNCLCVPGSASDTQAVYERVQRMTALALQNWIQQSRDRLVVGGVEPMPLHIRSQLEAFFDLAVLESAHYRVGDEVALNAGNTLLRNPDVNAVTLIDVIVFRHASDAQDNVALWAHELKHVEQYLDWGVAEFARRYTLDYRAVEQPAYALELEVEKALGEPAGTNSP</sequence>
<feature type="chain" id="PRO_5003942483" description="eCIS core domain-containing protein" evidence="1">
    <location>
        <begin position="27"/>
        <end position="206"/>
    </location>
</feature>
<evidence type="ECO:0000259" key="2">
    <source>
        <dbReference type="Pfam" id="PF13699"/>
    </source>
</evidence>
<dbReference type="Pfam" id="PF13699">
    <property type="entry name" value="eCIS_core"/>
    <property type="match status" value="1"/>
</dbReference>
<feature type="signal peptide" evidence="1">
    <location>
        <begin position="1"/>
        <end position="26"/>
    </location>
</feature>
<dbReference type="PATRIC" id="fig|644801.3.peg.39"/>
<evidence type="ECO:0000256" key="1">
    <source>
        <dbReference type="SAM" id="SignalP"/>
    </source>
</evidence>
<accession>L0GF60</accession>
<dbReference type="RefSeq" id="WP_015275065.1">
    <property type="nucleotide sequence ID" value="NC_019936.1"/>
</dbReference>
<evidence type="ECO:0000313" key="3">
    <source>
        <dbReference type="EMBL" id="AGA84651.1"/>
    </source>
</evidence>
<reference evidence="3 4" key="1">
    <citation type="submission" date="2011-10" db="EMBL/GenBank/DDBJ databases">
        <title>Complete sequence of chromosome of Pseudomonas stutzeri RCH2.</title>
        <authorList>
            <consortium name="US DOE Joint Genome Institute"/>
            <person name="Lucas S."/>
            <person name="Han J."/>
            <person name="Lapidus A."/>
            <person name="Cheng J.-F."/>
            <person name="Goodwin L."/>
            <person name="Pitluck S."/>
            <person name="Peters L."/>
            <person name="Ovchinnikova G."/>
            <person name="Zeytun A."/>
            <person name="Lu M."/>
            <person name="Detter J.C."/>
            <person name="Han C."/>
            <person name="Tapia R."/>
            <person name="Land M."/>
            <person name="Hauser L."/>
            <person name="Kyrpides N."/>
            <person name="Ivanova N."/>
            <person name="Pagani I."/>
            <person name="Chakraborty R."/>
            <person name="Arkin A."/>
            <person name="Dehal P."/>
            <person name="Wall J."/>
            <person name="Hazen T."/>
            <person name="Woyke T."/>
        </authorList>
    </citation>
    <scope>NUCLEOTIDE SEQUENCE [LARGE SCALE GENOMIC DNA]</scope>
    <source>
        <strain evidence="3 4">RCH2</strain>
    </source>
</reference>
<evidence type="ECO:0000313" key="4">
    <source>
        <dbReference type="Proteomes" id="UP000010820"/>
    </source>
</evidence>
<dbReference type="KEGG" id="psh:Psest_0038"/>
<dbReference type="EMBL" id="CP003071">
    <property type="protein sequence ID" value="AGA84651.1"/>
    <property type="molecule type" value="Genomic_DNA"/>
</dbReference>
<feature type="domain" description="eCIS core" evidence="2">
    <location>
        <begin position="86"/>
        <end position="164"/>
    </location>
</feature>
<protein>
    <recommendedName>
        <fullName evidence="2">eCIS core domain-containing protein</fullName>
    </recommendedName>
</protein>
<proteinExistence type="predicted"/>